<dbReference type="SUPFAM" id="SSF55681">
    <property type="entry name" value="Class II aaRS and biotin synthetases"/>
    <property type="match status" value="1"/>
</dbReference>
<feature type="binding site" evidence="15">
    <location>
        <position position="460"/>
    </location>
    <ligand>
        <name>Mg(2+)</name>
        <dbReference type="ChEBI" id="CHEBI:18420"/>
        <note>shared with alpha subunit</note>
    </ligand>
</feature>
<dbReference type="InterPro" id="IPR033714">
    <property type="entry name" value="tRNA_bind_bactPheRS"/>
</dbReference>
<feature type="domain" description="FDX-ACB" evidence="18">
    <location>
        <begin position="703"/>
        <end position="796"/>
    </location>
</feature>
<evidence type="ECO:0000256" key="12">
    <source>
        <dbReference type="ARBA" id="ARBA00022917"/>
    </source>
</evidence>
<sequence length="796" mass="89242">MRVPLQWIKEYVDFSNIEERQLIDKLVLTGSNNEGSYNLKDDIENIVVGKITKITSHPNAEKLCICQVDVGNEVLQIVTGATNVFEGAVIPVAIHGAIIAGKIKIKKGKLRGEVSNGMLCSLEEMGFESSNIPKEFDDGILILDREYPLGMNILEALDLDQSVVEFEITPNRPDCLSMVGMAREIAASFDLKAELPKVYVENNASVIDQYASVEIKDSDLCSRYVAKVVTDIKVEPSPMWLQLRLMQAGMRPINNIVDITNYVMLEYGQPIHAFDLDSLSNGIVIVKRAGEGELFETLDGKERILTSEMLVIADEKKTIGIAGVMGGANTEIKETTKKVLIEVASFDKSSIRKTSKELGLRTEASSRFEKGVSNVLPMEVVNRVCYLIEQLKAGVILPGTIDVYPNGEKQVKIPYTVEGINRVIGSELVESQVIEILAKLDIKTEKEEGLTAVVPHYRLDLSKEIDLVEEVARIYGYDKIKMTLPKLNVWGAKTNAQLIKDRVKFELLANGVDEILSYSFVSKKDLDKINVSETSMLRQQVELINPLGEEFSVMRSTMVPNVLEVLARNNNRKNKNVKIFEIGSIFVPKETPVVSLPIEKEAMVVGMIGEHEDFFTLKGIVESVLKGLGITDYYFEKETNHPTYHKGRCANIIWNGHVLGIMGEIHPHVLENYDLSERAYVADLDYNILLQLAREDKKYKAIPKYPAVERDIAVLVSDEITSMQIENIVKETAGHLLESVKMFDMYKGKQITEGYKSVAYELIFRAEDRTLIDEEVNKIFNKVLKALEEKIGAQLR</sequence>
<dbReference type="SUPFAM" id="SSF54991">
    <property type="entry name" value="Anticodon-binding domain of PheRS"/>
    <property type="match status" value="1"/>
</dbReference>
<evidence type="ECO:0000256" key="8">
    <source>
        <dbReference type="ARBA" id="ARBA00022741"/>
    </source>
</evidence>
<evidence type="ECO:0000256" key="1">
    <source>
        <dbReference type="ARBA" id="ARBA00004496"/>
    </source>
</evidence>
<feature type="domain" description="TRNA-binding" evidence="17">
    <location>
        <begin position="40"/>
        <end position="154"/>
    </location>
</feature>
<dbReference type="Gene3D" id="3.50.40.10">
    <property type="entry name" value="Phenylalanyl-trna Synthetase, Chain B, domain 3"/>
    <property type="match status" value="1"/>
</dbReference>
<comment type="caution">
    <text evidence="20">The sequence shown here is derived from an EMBL/GenBank/DDBJ whole genome shotgun (WGS) entry which is preliminary data.</text>
</comment>
<dbReference type="InterPro" id="IPR036690">
    <property type="entry name" value="Fdx_antiC-bd_sf"/>
</dbReference>
<proteinExistence type="inferred from homology"/>
<evidence type="ECO:0000259" key="17">
    <source>
        <dbReference type="PROSITE" id="PS50886"/>
    </source>
</evidence>
<reference evidence="20 21" key="1">
    <citation type="submission" date="2023-04" db="EMBL/GenBank/DDBJ databases">
        <title>Fusibacter bizertensis strain WBS, isolated from littoral bottom sediments of the Arctic seas - biochemical and genomic analysis.</title>
        <authorList>
            <person name="Brioukhanov A.L."/>
        </authorList>
    </citation>
    <scope>NUCLEOTIDE SEQUENCE [LARGE SCALE GENOMIC DNA]</scope>
    <source>
        <strain evidence="20 21">WBS</strain>
    </source>
</reference>
<dbReference type="CDD" id="cd02796">
    <property type="entry name" value="tRNA_bind_bactPheRS"/>
    <property type="match status" value="1"/>
</dbReference>
<evidence type="ECO:0000256" key="13">
    <source>
        <dbReference type="ARBA" id="ARBA00023146"/>
    </source>
</evidence>
<feature type="binding site" evidence="15">
    <location>
        <position position="466"/>
    </location>
    <ligand>
        <name>Mg(2+)</name>
        <dbReference type="ChEBI" id="CHEBI:18420"/>
        <note>shared with alpha subunit</note>
    </ligand>
</feature>
<dbReference type="SUPFAM" id="SSF56037">
    <property type="entry name" value="PheT/TilS domain"/>
    <property type="match status" value="1"/>
</dbReference>
<evidence type="ECO:0000256" key="11">
    <source>
        <dbReference type="ARBA" id="ARBA00022884"/>
    </source>
</evidence>
<evidence type="ECO:0000256" key="3">
    <source>
        <dbReference type="ARBA" id="ARBA00011209"/>
    </source>
</evidence>
<dbReference type="PROSITE" id="PS50886">
    <property type="entry name" value="TRBD"/>
    <property type="match status" value="1"/>
</dbReference>
<dbReference type="CDD" id="cd00769">
    <property type="entry name" value="PheRS_beta_core"/>
    <property type="match status" value="1"/>
</dbReference>
<dbReference type="SMART" id="SM00896">
    <property type="entry name" value="FDX-ACB"/>
    <property type="match status" value="1"/>
</dbReference>
<dbReference type="PROSITE" id="PS51483">
    <property type="entry name" value="B5"/>
    <property type="match status" value="1"/>
</dbReference>
<evidence type="ECO:0000256" key="6">
    <source>
        <dbReference type="ARBA" id="ARBA00022598"/>
    </source>
</evidence>
<feature type="domain" description="B5" evidence="19">
    <location>
        <begin position="408"/>
        <end position="482"/>
    </location>
</feature>
<dbReference type="Pfam" id="PF03483">
    <property type="entry name" value="B3_4"/>
    <property type="match status" value="1"/>
</dbReference>
<keyword evidence="11 16" id="KW-0694">RNA-binding</keyword>
<keyword evidence="8 15" id="KW-0547">Nucleotide-binding</keyword>
<dbReference type="RefSeq" id="WP_281093388.1">
    <property type="nucleotide sequence ID" value="NZ_JARYZI010000003.1"/>
</dbReference>
<dbReference type="InterPro" id="IPR005147">
    <property type="entry name" value="tRNA_synthase_B5-dom"/>
</dbReference>
<dbReference type="PROSITE" id="PS51447">
    <property type="entry name" value="FDX_ACB"/>
    <property type="match status" value="1"/>
</dbReference>
<evidence type="ECO:0000313" key="20">
    <source>
        <dbReference type="EMBL" id="MDH8677567.1"/>
    </source>
</evidence>
<evidence type="ECO:0000259" key="19">
    <source>
        <dbReference type="PROSITE" id="PS51483"/>
    </source>
</evidence>
<dbReference type="Gene3D" id="2.40.50.140">
    <property type="entry name" value="Nucleic acid-binding proteins"/>
    <property type="match status" value="1"/>
</dbReference>
<keyword evidence="13 15" id="KW-0030">Aminoacyl-tRNA synthetase</keyword>
<dbReference type="PANTHER" id="PTHR10947:SF0">
    <property type="entry name" value="PHENYLALANINE--TRNA LIGASE BETA SUBUNIT"/>
    <property type="match status" value="1"/>
</dbReference>
<dbReference type="Pfam" id="PF17759">
    <property type="entry name" value="tRNA_synthFbeta"/>
    <property type="match status" value="1"/>
</dbReference>
<dbReference type="InterPro" id="IPR004532">
    <property type="entry name" value="Phe-tRNA-ligase_IIc_bsu_bact"/>
</dbReference>
<organism evidence="20 21">
    <name type="scientific">Fusibacter bizertensis</name>
    <dbReference type="NCBI Taxonomy" id="1488331"/>
    <lineage>
        <taxon>Bacteria</taxon>
        <taxon>Bacillati</taxon>
        <taxon>Bacillota</taxon>
        <taxon>Clostridia</taxon>
        <taxon>Eubacteriales</taxon>
        <taxon>Eubacteriales Family XII. Incertae Sedis</taxon>
        <taxon>Fusibacter</taxon>
    </lineage>
</organism>
<evidence type="ECO:0000259" key="18">
    <source>
        <dbReference type="PROSITE" id="PS51447"/>
    </source>
</evidence>
<comment type="cofactor">
    <cofactor evidence="15">
        <name>Mg(2+)</name>
        <dbReference type="ChEBI" id="CHEBI:18420"/>
    </cofactor>
    <text evidence="15">Binds 2 magnesium ions per tetramer.</text>
</comment>
<keyword evidence="4 15" id="KW-0963">Cytoplasm</keyword>
<keyword evidence="6 15" id="KW-0436">Ligase</keyword>
<evidence type="ECO:0000256" key="9">
    <source>
        <dbReference type="ARBA" id="ARBA00022840"/>
    </source>
</evidence>
<protein>
    <recommendedName>
        <fullName evidence="15">Phenylalanine--tRNA ligase beta subunit</fullName>
        <ecNumber evidence="15">6.1.1.20</ecNumber>
    </recommendedName>
    <alternativeName>
        <fullName evidence="15">Phenylalanyl-tRNA synthetase beta subunit</fullName>
        <shortName evidence="15">PheRS</shortName>
    </alternativeName>
</protein>
<evidence type="ECO:0000256" key="5">
    <source>
        <dbReference type="ARBA" id="ARBA00022555"/>
    </source>
</evidence>
<dbReference type="NCBIfam" id="NF045760">
    <property type="entry name" value="YtpR"/>
    <property type="match status" value="1"/>
</dbReference>
<accession>A0ABT6NAX7</accession>
<dbReference type="SMART" id="SM00874">
    <property type="entry name" value="B5"/>
    <property type="match status" value="1"/>
</dbReference>
<evidence type="ECO:0000256" key="4">
    <source>
        <dbReference type="ARBA" id="ARBA00022490"/>
    </source>
</evidence>
<dbReference type="EMBL" id="JARYZI010000003">
    <property type="protein sequence ID" value="MDH8677567.1"/>
    <property type="molecule type" value="Genomic_DNA"/>
</dbReference>
<dbReference type="PANTHER" id="PTHR10947">
    <property type="entry name" value="PHENYLALANYL-TRNA SYNTHETASE BETA CHAIN AND LEUCINE-RICH REPEAT-CONTAINING PROTEIN 47"/>
    <property type="match status" value="1"/>
</dbReference>
<evidence type="ECO:0000256" key="16">
    <source>
        <dbReference type="PROSITE-ProRule" id="PRU00209"/>
    </source>
</evidence>
<keyword evidence="12 15" id="KW-0648">Protein biosynthesis</keyword>
<comment type="similarity">
    <text evidence="2 15">Belongs to the phenylalanyl-tRNA synthetase beta subunit family. Type 1 subfamily.</text>
</comment>
<dbReference type="HAMAP" id="MF_00283">
    <property type="entry name" value="Phe_tRNA_synth_beta1"/>
    <property type="match status" value="1"/>
</dbReference>
<dbReference type="NCBIfam" id="TIGR00472">
    <property type="entry name" value="pheT_bact"/>
    <property type="match status" value="1"/>
</dbReference>
<dbReference type="Pfam" id="PF03484">
    <property type="entry name" value="B5"/>
    <property type="match status" value="1"/>
</dbReference>
<dbReference type="Gene3D" id="3.30.56.10">
    <property type="match status" value="2"/>
</dbReference>
<dbReference type="Pfam" id="PF01588">
    <property type="entry name" value="tRNA_bind"/>
    <property type="match status" value="1"/>
</dbReference>
<feature type="binding site" evidence="15">
    <location>
        <position position="469"/>
    </location>
    <ligand>
        <name>Mg(2+)</name>
        <dbReference type="ChEBI" id="CHEBI:18420"/>
        <note>shared with alpha subunit</note>
    </ligand>
</feature>
<dbReference type="Gene3D" id="3.30.70.380">
    <property type="entry name" value="Ferrodoxin-fold anticodon-binding domain"/>
    <property type="match status" value="1"/>
</dbReference>
<keyword evidence="5 16" id="KW-0820">tRNA-binding</keyword>
<comment type="catalytic activity">
    <reaction evidence="14 15">
        <text>tRNA(Phe) + L-phenylalanine + ATP = L-phenylalanyl-tRNA(Phe) + AMP + diphosphate + H(+)</text>
        <dbReference type="Rhea" id="RHEA:19413"/>
        <dbReference type="Rhea" id="RHEA-COMP:9668"/>
        <dbReference type="Rhea" id="RHEA-COMP:9699"/>
        <dbReference type="ChEBI" id="CHEBI:15378"/>
        <dbReference type="ChEBI" id="CHEBI:30616"/>
        <dbReference type="ChEBI" id="CHEBI:33019"/>
        <dbReference type="ChEBI" id="CHEBI:58095"/>
        <dbReference type="ChEBI" id="CHEBI:78442"/>
        <dbReference type="ChEBI" id="CHEBI:78531"/>
        <dbReference type="ChEBI" id="CHEBI:456215"/>
        <dbReference type="EC" id="6.1.1.20"/>
    </reaction>
</comment>
<dbReference type="Proteomes" id="UP001158045">
    <property type="component" value="Unassembled WGS sequence"/>
</dbReference>
<keyword evidence="21" id="KW-1185">Reference proteome</keyword>
<dbReference type="InterPro" id="IPR002547">
    <property type="entry name" value="tRNA-bd_dom"/>
</dbReference>
<gene>
    <name evidence="15 20" type="primary">pheT</name>
    <name evidence="20" type="ORF">QE109_05385</name>
</gene>
<evidence type="ECO:0000256" key="15">
    <source>
        <dbReference type="HAMAP-Rule" id="MF_00283"/>
    </source>
</evidence>
<evidence type="ECO:0000313" key="21">
    <source>
        <dbReference type="Proteomes" id="UP001158045"/>
    </source>
</evidence>
<dbReference type="Gene3D" id="3.30.930.10">
    <property type="entry name" value="Bira Bifunctional Protein, Domain 2"/>
    <property type="match status" value="1"/>
</dbReference>
<dbReference type="InterPro" id="IPR045864">
    <property type="entry name" value="aa-tRNA-synth_II/BPL/LPL"/>
</dbReference>
<dbReference type="InterPro" id="IPR009061">
    <property type="entry name" value="DNA-bd_dom_put_sf"/>
</dbReference>
<evidence type="ECO:0000256" key="14">
    <source>
        <dbReference type="ARBA" id="ARBA00049255"/>
    </source>
</evidence>
<dbReference type="GO" id="GO:0004826">
    <property type="term" value="F:phenylalanine-tRNA ligase activity"/>
    <property type="evidence" value="ECO:0007669"/>
    <property type="project" value="UniProtKB-EC"/>
</dbReference>
<dbReference type="SUPFAM" id="SSF50249">
    <property type="entry name" value="Nucleic acid-binding proteins"/>
    <property type="match status" value="1"/>
</dbReference>
<keyword evidence="7 15" id="KW-0479">Metal-binding</keyword>
<dbReference type="InterPro" id="IPR005121">
    <property type="entry name" value="Fdx_antiC-bd"/>
</dbReference>
<evidence type="ECO:0000256" key="2">
    <source>
        <dbReference type="ARBA" id="ARBA00008653"/>
    </source>
</evidence>
<evidence type="ECO:0000256" key="7">
    <source>
        <dbReference type="ARBA" id="ARBA00022723"/>
    </source>
</evidence>
<dbReference type="InterPro" id="IPR012340">
    <property type="entry name" value="NA-bd_OB-fold"/>
</dbReference>
<dbReference type="Pfam" id="PF03147">
    <property type="entry name" value="FDX-ACB"/>
    <property type="match status" value="1"/>
</dbReference>
<dbReference type="SUPFAM" id="SSF46955">
    <property type="entry name" value="Putative DNA-binding domain"/>
    <property type="match status" value="1"/>
</dbReference>
<evidence type="ECO:0000256" key="10">
    <source>
        <dbReference type="ARBA" id="ARBA00022842"/>
    </source>
</evidence>
<dbReference type="InterPro" id="IPR045060">
    <property type="entry name" value="Phe-tRNA-ligase_IIc_bsu"/>
</dbReference>
<dbReference type="SMART" id="SM00873">
    <property type="entry name" value="B3_4"/>
    <property type="match status" value="1"/>
</dbReference>
<dbReference type="InterPro" id="IPR005146">
    <property type="entry name" value="B3/B4_tRNA-bd"/>
</dbReference>
<name>A0ABT6NAX7_9FIRM</name>
<dbReference type="EC" id="6.1.1.20" evidence="15"/>
<keyword evidence="10 15" id="KW-0460">Magnesium</keyword>
<dbReference type="InterPro" id="IPR020825">
    <property type="entry name" value="Phe-tRNA_synthase-like_B3/B4"/>
</dbReference>
<keyword evidence="9 15" id="KW-0067">ATP-binding</keyword>
<feature type="binding site" evidence="15">
    <location>
        <position position="470"/>
    </location>
    <ligand>
        <name>Mg(2+)</name>
        <dbReference type="ChEBI" id="CHEBI:18420"/>
        <note>shared with alpha subunit</note>
    </ligand>
</feature>
<comment type="subunit">
    <text evidence="3 15">Tetramer of two alpha and two beta subunits.</text>
</comment>
<comment type="subcellular location">
    <subcellularLocation>
        <location evidence="1 15">Cytoplasm</location>
    </subcellularLocation>
</comment>
<dbReference type="InterPro" id="IPR041616">
    <property type="entry name" value="PheRS_beta_core"/>
</dbReference>